<name>A0ABT6XMN8_9FLAO</name>
<dbReference type="Proteomes" id="UP001230035">
    <property type="component" value="Unassembled WGS sequence"/>
</dbReference>
<evidence type="ECO:0000313" key="2">
    <source>
        <dbReference type="Proteomes" id="UP001230035"/>
    </source>
</evidence>
<sequence>MILITKTRNMAKRWSDNDLKALEKKGMAIIEQIKTNPVFKNPLESISKNKKITNAAIPLKVEKISVEKNAIEFMLKSFYQHGIIPEYVKEHRFDEVKGYRFDWAIPSVKLAIEYEGLFSEKSGHTTIKGYVKDCKKYNLATINGWKILRYTAVNYSDLAQDIELFFSKL</sequence>
<comment type="caution">
    <text evidence="1">The sequence shown here is derived from an EMBL/GenBank/DDBJ whole genome shotgun (WGS) entry which is preliminary data.</text>
</comment>
<evidence type="ECO:0008006" key="3">
    <source>
        <dbReference type="Google" id="ProtNLM"/>
    </source>
</evidence>
<organism evidence="1 2">
    <name type="scientific">Flavobacterium sedimenticola</name>
    <dbReference type="NCBI Taxonomy" id="3043286"/>
    <lineage>
        <taxon>Bacteria</taxon>
        <taxon>Pseudomonadati</taxon>
        <taxon>Bacteroidota</taxon>
        <taxon>Flavobacteriia</taxon>
        <taxon>Flavobacteriales</taxon>
        <taxon>Flavobacteriaceae</taxon>
        <taxon>Flavobacterium</taxon>
    </lineage>
</organism>
<reference evidence="1 2" key="1">
    <citation type="submission" date="2023-05" db="EMBL/GenBank/DDBJ databases">
        <title>Flavobacterium sedimenti sp. nov., isolated from the sediment.</title>
        <authorList>
            <person name="Wu N."/>
        </authorList>
    </citation>
    <scope>NUCLEOTIDE SEQUENCE [LARGE SCALE GENOMIC DNA]</scope>
    <source>
        <strain evidence="1 2">YZ-48</strain>
    </source>
</reference>
<evidence type="ECO:0000313" key="1">
    <source>
        <dbReference type="EMBL" id="MDI9256348.1"/>
    </source>
</evidence>
<protein>
    <recommendedName>
        <fullName evidence="3">DUF559 domain-containing protein</fullName>
    </recommendedName>
</protein>
<accession>A0ABT6XMN8</accession>
<dbReference type="EMBL" id="JASGBP010000001">
    <property type="protein sequence ID" value="MDI9256348.1"/>
    <property type="molecule type" value="Genomic_DNA"/>
</dbReference>
<dbReference type="RefSeq" id="WP_283238027.1">
    <property type="nucleotide sequence ID" value="NZ_JASGBP010000001.1"/>
</dbReference>
<proteinExistence type="predicted"/>
<dbReference type="Gene3D" id="3.40.960.10">
    <property type="entry name" value="VSR Endonuclease"/>
    <property type="match status" value="1"/>
</dbReference>
<keyword evidence="2" id="KW-1185">Reference proteome</keyword>
<gene>
    <name evidence="1" type="ORF">QHT84_02850</name>
</gene>